<reference evidence="3" key="1">
    <citation type="submission" date="2025-08" db="UniProtKB">
        <authorList>
            <consortium name="RefSeq"/>
        </authorList>
    </citation>
    <scope>IDENTIFICATION</scope>
</reference>
<dbReference type="Proteomes" id="UP000694888">
    <property type="component" value="Unplaced"/>
</dbReference>
<organism evidence="2 3">
    <name type="scientific">Aplysia californica</name>
    <name type="common">California sea hare</name>
    <dbReference type="NCBI Taxonomy" id="6500"/>
    <lineage>
        <taxon>Eukaryota</taxon>
        <taxon>Metazoa</taxon>
        <taxon>Spiralia</taxon>
        <taxon>Lophotrochozoa</taxon>
        <taxon>Mollusca</taxon>
        <taxon>Gastropoda</taxon>
        <taxon>Heterobranchia</taxon>
        <taxon>Euthyneura</taxon>
        <taxon>Tectipleura</taxon>
        <taxon>Aplysiida</taxon>
        <taxon>Aplysioidea</taxon>
        <taxon>Aplysiidae</taxon>
        <taxon>Aplysia</taxon>
    </lineage>
</organism>
<gene>
    <name evidence="3" type="primary">LOC101853468</name>
</gene>
<evidence type="ECO:0000313" key="2">
    <source>
        <dbReference type="Proteomes" id="UP000694888"/>
    </source>
</evidence>
<evidence type="ECO:0000313" key="3">
    <source>
        <dbReference type="RefSeq" id="XP_005101615.2"/>
    </source>
</evidence>
<dbReference type="GeneID" id="101853468"/>
<feature type="compositionally biased region" description="Polar residues" evidence="1">
    <location>
        <begin position="72"/>
        <end position="85"/>
    </location>
</feature>
<feature type="compositionally biased region" description="Low complexity" evidence="1">
    <location>
        <begin position="1"/>
        <end position="17"/>
    </location>
</feature>
<accession>A0ABM0JU92</accession>
<evidence type="ECO:0000256" key="1">
    <source>
        <dbReference type="SAM" id="MobiDB-lite"/>
    </source>
</evidence>
<proteinExistence type="predicted"/>
<dbReference type="RefSeq" id="XP_005101615.2">
    <property type="nucleotide sequence ID" value="XM_005101558.2"/>
</dbReference>
<feature type="region of interest" description="Disordered" evidence="1">
    <location>
        <begin position="1"/>
        <end position="25"/>
    </location>
</feature>
<name>A0ABM0JU92_APLCA</name>
<sequence length="121" mass="12954">MADSYSTMPPMPSYSLSNNIPPNPACLQSSAPSSYSCMLPEYNPRGYEHPLSLGNYARPPCASTGGMHQNHPMGQSPHNSVSTGLISPGVSVPIQVPGGTQDMSAHHHMGAMTSQYWPRIQ</sequence>
<feature type="region of interest" description="Disordered" evidence="1">
    <location>
        <begin position="62"/>
        <end position="105"/>
    </location>
</feature>
<protein>
    <submittedName>
        <fullName evidence="3">Paired box protein Pax-6</fullName>
    </submittedName>
</protein>
<keyword evidence="2" id="KW-1185">Reference proteome</keyword>